<dbReference type="GO" id="GO:0003677">
    <property type="term" value="F:DNA binding"/>
    <property type="evidence" value="ECO:0007669"/>
    <property type="project" value="UniProtKB-KW"/>
</dbReference>
<dbReference type="SUPFAM" id="SSF48008">
    <property type="entry name" value="GntR ligand-binding domain-like"/>
    <property type="match status" value="1"/>
</dbReference>
<dbReference type="PANTHER" id="PTHR43537:SF49">
    <property type="entry name" value="TRANSCRIPTIONAL REGULATORY PROTEIN"/>
    <property type="match status" value="1"/>
</dbReference>
<accession>A0A8J2ZCY6</accession>
<dbReference type="InterPro" id="IPR011711">
    <property type="entry name" value="GntR_C"/>
</dbReference>
<reference evidence="5 6" key="1">
    <citation type="journal article" date="2014" name="Int. J. Syst. Evol. Microbiol.">
        <title>Complete genome sequence of Corynebacterium casei LMG S-19264T (=DSM 44701T), isolated from a smear-ripened cheese.</title>
        <authorList>
            <consortium name="US DOE Joint Genome Institute (JGI-PGF)"/>
            <person name="Walter F."/>
            <person name="Albersmeier A."/>
            <person name="Kalinowski J."/>
            <person name="Ruckert C."/>
        </authorList>
    </citation>
    <scope>NUCLEOTIDE SEQUENCE [LARGE SCALE GENOMIC DNA]</scope>
    <source>
        <strain evidence="5 6">CGMCC 1.16330</strain>
    </source>
</reference>
<evidence type="ECO:0000259" key="4">
    <source>
        <dbReference type="PROSITE" id="PS50949"/>
    </source>
</evidence>
<dbReference type="EMBL" id="BMKS01000008">
    <property type="protein sequence ID" value="GGG39619.1"/>
    <property type="molecule type" value="Genomic_DNA"/>
</dbReference>
<evidence type="ECO:0000256" key="2">
    <source>
        <dbReference type="ARBA" id="ARBA00023125"/>
    </source>
</evidence>
<dbReference type="SUPFAM" id="SSF46785">
    <property type="entry name" value="Winged helix' DNA-binding domain"/>
    <property type="match status" value="1"/>
</dbReference>
<keyword evidence="2" id="KW-0238">DNA-binding</keyword>
<keyword evidence="1" id="KW-0805">Transcription regulation</keyword>
<proteinExistence type="predicted"/>
<evidence type="ECO:0000256" key="3">
    <source>
        <dbReference type="ARBA" id="ARBA00023163"/>
    </source>
</evidence>
<dbReference type="InterPro" id="IPR036390">
    <property type="entry name" value="WH_DNA-bd_sf"/>
</dbReference>
<keyword evidence="3" id="KW-0804">Transcription</keyword>
<dbReference type="PANTHER" id="PTHR43537">
    <property type="entry name" value="TRANSCRIPTIONAL REGULATOR, GNTR FAMILY"/>
    <property type="match status" value="1"/>
</dbReference>
<dbReference type="Pfam" id="PF00392">
    <property type="entry name" value="GntR"/>
    <property type="match status" value="1"/>
</dbReference>
<dbReference type="AlphaFoldDB" id="A0A8J2ZCY6"/>
<dbReference type="CDD" id="cd07377">
    <property type="entry name" value="WHTH_GntR"/>
    <property type="match status" value="1"/>
</dbReference>
<dbReference type="GO" id="GO:0003700">
    <property type="term" value="F:DNA-binding transcription factor activity"/>
    <property type="evidence" value="ECO:0007669"/>
    <property type="project" value="InterPro"/>
</dbReference>
<dbReference type="InterPro" id="IPR036388">
    <property type="entry name" value="WH-like_DNA-bd_sf"/>
</dbReference>
<evidence type="ECO:0000313" key="6">
    <source>
        <dbReference type="Proteomes" id="UP000597507"/>
    </source>
</evidence>
<dbReference type="RefSeq" id="WP_188901410.1">
    <property type="nucleotide sequence ID" value="NZ_BMKS01000008.1"/>
</dbReference>
<dbReference type="Gene3D" id="1.10.10.10">
    <property type="entry name" value="Winged helix-like DNA-binding domain superfamily/Winged helix DNA-binding domain"/>
    <property type="match status" value="1"/>
</dbReference>
<dbReference type="PROSITE" id="PS50949">
    <property type="entry name" value="HTH_GNTR"/>
    <property type="match status" value="1"/>
</dbReference>
<organism evidence="5 6">
    <name type="scientific">Caldovatus sediminis</name>
    <dbReference type="NCBI Taxonomy" id="2041189"/>
    <lineage>
        <taxon>Bacteria</taxon>
        <taxon>Pseudomonadati</taxon>
        <taxon>Pseudomonadota</taxon>
        <taxon>Alphaproteobacteria</taxon>
        <taxon>Acetobacterales</taxon>
        <taxon>Roseomonadaceae</taxon>
        <taxon>Caldovatus</taxon>
    </lineage>
</organism>
<dbReference type="SMART" id="SM00345">
    <property type="entry name" value="HTH_GNTR"/>
    <property type="match status" value="1"/>
</dbReference>
<comment type="caution">
    <text evidence="5">The sequence shown here is derived from an EMBL/GenBank/DDBJ whole genome shotgun (WGS) entry which is preliminary data.</text>
</comment>
<dbReference type="InterPro" id="IPR008920">
    <property type="entry name" value="TF_FadR/GntR_C"/>
</dbReference>
<evidence type="ECO:0000256" key="1">
    <source>
        <dbReference type="ARBA" id="ARBA00023015"/>
    </source>
</evidence>
<sequence>MATLDAGRGGLAAQAYASIRGIVLEGEYAPGDAISENELADRLGMSRTPVREALRALARDRLLDLVPGRGYFLPRYSAADLRELFELREVLEGLAARGAALRASEGEIQALRQLSEIYDSCRDWRDRARHGAEFHARIAGAARNTRLTASLTGLAAQIALVRRSELRAFAGRGSEAAAEHRAILDAIAARDPDAAERAARAHVRRSHEGSLRAVIG</sequence>
<dbReference type="Gene3D" id="1.20.120.530">
    <property type="entry name" value="GntR ligand-binding domain-like"/>
    <property type="match status" value="1"/>
</dbReference>
<dbReference type="Proteomes" id="UP000597507">
    <property type="component" value="Unassembled WGS sequence"/>
</dbReference>
<evidence type="ECO:0000313" key="5">
    <source>
        <dbReference type="EMBL" id="GGG39619.1"/>
    </source>
</evidence>
<dbReference type="PRINTS" id="PR00035">
    <property type="entry name" value="HTHGNTR"/>
</dbReference>
<dbReference type="SMART" id="SM00895">
    <property type="entry name" value="FCD"/>
    <property type="match status" value="1"/>
</dbReference>
<dbReference type="Pfam" id="PF07729">
    <property type="entry name" value="FCD"/>
    <property type="match status" value="1"/>
</dbReference>
<protein>
    <submittedName>
        <fullName evidence="5">GntR family transcriptional regulator</fullName>
    </submittedName>
</protein>
<keyword evidence="6" id="KW-1185">Reference proteome</keyword>
<name>A0A8J2ZCY6_9PROT</name>
<gene>
    <name evidence="5" type="ORF">GCM10010964_28990</name>
</gene>
<feature type="domain" description="HTH gntR-type" evidence="4">
    <location>
        <begin position="9"/>
        <end position="76"/>
    </location>
</feature>
<dbReference type="InterPro" id="IPR000524">
    <property type="entry name" value="Tscrpt_reg_HTH_GntR"/>
</dbReference>